<dbReference type="InterPro" id="IPR000600">
    <property type="entry name" value="ROK"/>
</dbReference>
<evidence type="ECO:0000313" key="3">
    <source>
        <dbReference type="Proteomes" id="UP000295217"/>
    </source>
</evidence>
<organism evidence="2 3">
    <name type="scientific">Jiangella aurantiaca</name>
    <dbReference type="NCBI Taxonomy" id="2530373"/>
    <lineage>
        <taxon>Bacteria</taxon>
        <taxon>Bacillati</taxon>
        <taxon>Actinomycetota</taxon>
        <taxon>Actinomycetes</taxon>
        <taxon>Jiangellales</taxon>
        <taxon>Jiangellaceae</taxon>
        <taxon>Jiangella</taxon>
    </lineage>
</organism>
<proteinExistence type="inferred from homology"/>
<keyword evidence="3" id="KW-1185">Reference proteome</keyword>
<dbReference type="Proteomes" id="UP000295217">
    <property type="component" value="Unassembled WGS sequence"/>
</dbReference>
<dbReference type="InterPro" id="IPR043129">
    <property type="entry name" value="ATPase_NBD"/>
</dbReference>
<dbReference type="OrthoDB" id="3189808at2"/>
<dbReference type="EMBL" id="SMLB01000083">
    <property type="protein sequence ID" value="TDD63957.1"/>
    <property type="molecule type" value="Genomic_DNA"/>
</dbReference>
<comment type="similarity">
    <text evidence="1">Belongs to the ROK (NagC/XylR) family.</text>
</comment>
<evidence type="ECO:0000313" key="2">
    <source>
        <dbReference type="EMBL" id="TDD63957.1"/>
    </source>
</evidence>
<dbReference type="InterPro" id="IPR036390">
    <property type="entry name" value="WH_DNA-bd_sf"/>
</dbReference>
<comment type="caution">
    <text evidence="2">The sequence shown here is derived from an EMBL/GenBank/DDBJ whole genome shotgun (WGS) entry which is preliminary data.</text>
</comment>
<dbReference type="AlphaFoldDB" id="A0A4V2YR47"/>
<dbReference type="InterPro" id="IPR036388">
    <property type="entry name" value="WH-like_DNA-bd_sf"/>
</dbReference>
<dbReference type="PANTHER" id="PTHR18964:SF173">
    <property type="entry name" value="GLUCOKINASE"/>
    <property type="match status" value="1"/>
</dbReference>
<sequence>MAARYAHSTTPGGIYALVRDGLARSRADLARLTGLAPSTITLRVEELLRRGYLDEEGDGVSRGGRRPRVLRLARDERVVAGVDLGARHAAIGLFDVAGTCIVTRRSSIDITRPPEVVLRSVHREILDALAASNDAARRLAGVGLSLPGPVSAPEGRVISPSRMPGWNGIDPAAILSGLSGVPVRTENDANAMALGEFIATGRTTRHMIVVKAGSSIGTGVIVDGALYRGARGMAGDVSHTSVADGPQVLCSCGRFGCLDAVAGGRSIVAALAAAGVPIDDVAGVAGLASDAHPLATRLLRESGLRTGAVLATLVSFFNPERLVLAGVLSTTEAFVAGVRSSVYDLCLPMSTTGLELAESTVGWDLGARGVAALALEELLDPAAVDRDLGKSPRT</sequence>
<dbReference type="PANTHER" id="PTHR18964">
    <property type="entry name" value="ROK (REPRESSOR, ORF, KINASE) FAMILY"/>
    <property type="match status" value="1"/>
</dbReference>
<protein>
    <submittedName>
        <fullName evidence="2">ROK family protein</fullName>
    </submittedName>
</protein>
<dbReference type="Gene3D" id="3.30.420.40">
    <property type="match status" value="2"/>
</dbReference>
<evidence type="ECO:0000256" key="1">
    <source>
        <dbReference type="ARBA" id="ARBA00006479"/>
    </source>
</evidence>
<dbReference type="SUPFAM" id="SSF46785">
    <property type="entry name" value="Winged helix' DNA-binding domain"/>
    <property type="match status" value="1"/>
</dbReference>
<dbReference type="SUPFAM" id="SSF53067">
    <property type="entry name" value="Actin-like ATPase domain"/>
    <property type="match status" value="1"/>
</dbReference>
<accession>A0A4V2YR47</accession>
<dbReference type="Pfam" id="PF00480">
    <property type="entry name" value="ROK"/>
    <property type="match status" value="1"/>
</dbReference>
<dbReference type="Gene3D" id="1.10.10.10">
    <property type="entry name" value="Winged helix-like DNA-binding domain superfamily/Winged helix DNA-binding domain"/>
    <property type="match status" value="1"/>
</dbReference>
<gene>
    <name evidence="2" type="ORF">E1262_29655</name>
</gene>
<reference evidence="2 3" key="1">
    <citation type="submission" date="2019-02" db="EMBL/GenBank/DDBJ databases">
        <title>Draft genome sequences of novel Actinobacteria.</title>
        <authorList>
            <person name="Sahin N."/>
            <person name="Ay H."/>
            <person name="Saygin H."/>
        </authorList>
    </citation>
    <scope>NUCLEOTIDE SEQUENCE [LARGE SCALE GENOMIC DNA]</scope>
    <source>
        <strain evidence="2 3">8K307</strain>
    </source>
</reference>
<name>A0A4V2YR47_9ACTN</name>